<protein>
    <submittedName>
        <fullName evidence="1">Uncharacterized protein</fullName>
    </submittedName>
</protein>
<accession>A0A0F9QIG1</accession>
<reference evidence="1" key="1">
    <citation type="journal article" date="2015" name="Nature">
        <title>Complex archaea that bridge the gap between prokaryotes and eukaryotes.</title>
        <authorList>
            <person name="Spang A."/>
            <person name="Saw J.H."/>
            <person name="Jorgensen S.L."/>
            <person name="Zaremba-Niedzwiedzka K."/>
            <person name="Martijn J."/>
            <person name="Lind A.E."/>
            <person name="van Eijk R."/>
            <person name="Schleper C."/>
            <person name="Guy L."/>
            <person name="Ettema T.J."/>
        </authorList>
    </citation>
    <scope>NUCLEOTIDE SEQUENCE</scope>
</reference>
<dbReference type="AlphaFoldDB" id="A0A0F9QIG1"/>
<sequence length="147" mass="16691">MSLELPPFIKFSFMTPNFVLDNKETGEPVFEMKRKTPTQPDGTEECYYLFKFYDENMPDDEAKAQIHEFFEEGMCPLALLMGIGVFSFDEVSERCTEQVKLVYQGGGELTESQIDVEIKIYNHATKKIHDLTVGLSTMPYAGSPPAL</sequence>
<comment type="caution">
    <text evidence="1">The sequence shown here is derived from an EMBL/GenBank/DDBJ whole genome shotgun (WGS) entry which is preliminary data.</text>
</comment>
<name>A0A0F9QIG1_9ZZZZ</name>
<evidence type="ECO:0000313" key="1">
    <source>
        <dbReference type="EMBL" id="KKN05108.1"/>
    </source>
</evidence>
<dbReference type="EMBL" id="LAZR01004841">
    <property type="protein sequence ID" value="KKN05108.1"/>
    <property type="molecule type" value="Genomic_DNA"/>
</dbReference>
<gene>
    <name evidence="1" type="ORF">LCGC14_1090630</name>
</gene>
<organism evidence="1">
    <name type="scientific">marine sediment metagenome</name>
    <dbReference type="NCBI Taxonomy" id="412755"/>
    <lineage>
        <taxon>unclassified sequences</taxon>
        <taxon>metagenomes</taxon>
        <taxon>ecological metagenomes</taxon>
    </lineage>
</organism>
<proteinExistence type="predicted"/>